<keyword evidence="2" id="KW-1185">Reference proteome</keyword>
<name>A0A2D3UXG1_9PEZI</name>
<dbReference type="RefSeq" id="XP_023624741.1">
    <property type="nucleotide sequence ID" value="XM_023768973.1"/>
</dbReference>
<protein>
    <submittedName>
        <fullName evidence="1">Uncharacterized protein</fullName>
    </submittedName>
</protein>
<reference evidence="1 2" key="1">
    <citation type="submission" date="2016-03" db="EMBL/GenBank/DDBJ databases">
        <authorList>
            <person name="Ploux O."/>
        </authorList>
    </citation>
    <scope>NUCLEOTIDE SEQUENCE [LARGE SCALE GENOMIC DNA]</scope>
    <source>
        <strain evidence="1 2">URUG2</strain>
    </source>
</reference>
<organism evidence="1 2">
    <name type="scientific">Ramularia collo-cygni</name>
    <dbReference type="NCBI Taxonomy" id="112498"/>
    <lineage>
        <taxon>Eukaryota</taxon>
        <taxon>Fungi</taxon>
        <taxon>Dikarya</taxon>
        <taxon>Ascomycota</taxon>
        <taxon>Pezizomycotina</taxon>
        <taxon>Dothideomycetes</taxon>
        <taxon>Dothideomycetidae</taxon>
        <taxon>Mycosphaerellales</taxon>
        <taxon>Mycosphaerellaceae</taxon>
        <taxon>Ramularia</taxon>
    </lineage>
</organism>
<dbReference type="GeneID" id="35598884"/>
<dbReference type="Proteomes" id="UP000225277">
    <property type="component" value="Unassembled WGS sequence"/>
</dbReference>
<dbReference type="EMBL" id="FJUY01000004">
    <property type="protein sequence ID" value="CZT17850.1"/>
    <property type="molecule type" value="Genomic_DNA"/>
</dbReference>
<dbReference type="AlphaFoldDB" id="A0A2D3UXG1"/>
<gene>
    <name evidence="1" type="ORF">RCC_03686</name>
</gene>
<proteinExistence type="predicted"/>
<evidence type="ECO:0000313" key="1">
    <source>
        <dbReference type="EMBL" id="CZT17850.1"/>
    </source>
</evidence>
<evidence type="ECO:0000313" key="2">
    <source>
        <dbReference type="Proteomes" id="UP000225277"/>
    </source>
</evidence>
<accession>A0A2D3UXG1</accession>
<sequence>MDITSAWLRAETSQRNTPYEFFYECARSYMEFHKDPDQRLTAQWQQTKKLTPCQLLLIVQEVLVEDERYVNFDLYRFARRCIDLTMECCDTFLRREGFPSKIDVRRPMPYVVAGEILWAAAGAANRGLDRSKTSLCAAAESMRGFIDLHGREGIEQATQLSSGHIPPDQRPLIRYSNALNKTGDLASFSGLLKVEFEPILESAYVATSAEAEILEEAVRPWREWLKQGPFIHDKVDQVIAIVSSIADSQLEEAGVDRFAHVSLGQDLTLLVRSMGREEYMLSTCPVAMGILQRGVYVMNGDFLVMPSIRLQV</sequence>